<dbReference type="Pfam" id="PF12697">
    <property type="entry name" value="Abhydrolase_6"/>
    <property type="match status" value="1"/>
</dbReference>
<evidence type="ECO:0000313" key="2">
    <source>
        <dbReference type="EMBL" id="BAL55998.1"/>
    </source>
</evidence>
<dbReference type="PRINTS" id="PR00111">
    <property type="entry name" value="ABHYDROLASE"/>
</dbReference>
<protein>
    <submittedName>
        <fullName evidence="2">Biotin biosynthesis protein BioH</fullName>
    </submittedName>
</protein>
<sequence>MIHAVEFGSGDRVLVALHGWGGDHRTFKPLEGHLPEGWRIVALDLPGYGQSKPIEPFSLDGVVAAIVSVIMQYPVPVELIGSCSGAALGMEVALRIPERIRRIIALDLFAYMPLYFRFFTIPMVGSIGYRRTFHSALGRTALNALLWFRRTRQSNLMESFADKNPEVTLSYLGALATLEGPQRYASLPMPVEFVYGARTFRAVRRSVEQWKATLPRLRVHRIEGAGHLLLDEAPQAVAAIIRDGR</sequence>
<reference evidence="2" key="2">
    <citation type="journal article" date="2012" name="PLoS ONE">
        <title>A Deeply Branching Thermophilic Bacterium with an Ancient Acetyl-CoA Pathway Dominates a Subsurface Ecosystem.</title>
        <authorList>
            <person name="Takami H."/>
            <person name="Noguchi H."/>
            <person name="Takaki Y."/>
            <person name="Uchiyama I."/>
            <person name="Toyoda A."/>
            <person name="Nishi S."/>
            <person name="Chee G.-J."/>
            <person name="Arai W."/>
            <person name="Nunoura T."/>
            <person name="Itoh T."/>
            <person name="Hattori M."/>
            <person name="Takai K."/>
        </authorList>
    </citation>
    <scope>NUCLEOTIDE SEQUENCE</scope>
</reference>
<dbReference type="InterPro" id="IPR050266">
    <property type="entry name" value="AB_hydrolase_sf"/>
</dbReference>
<dbReference type="Gene3D" id="3.40.50.1820">
    <property type="entry name" value="alpha/beta hydrolase"/>
    <property type="match status" value="1"/>
</dbReference>
<dbReference type="AlphaFoldDB" id="H5SIL2"/>
<gene>
    <name evidence="2" type="ORF">HGMM_F33H03C07</name>
</gene>
<dbReference type="SUPFAM" id="SSF53474">
    <property type="entry name" value="alpha/beta-Hydrolases"/>
    <property type="match status" value="1"/>
</dbReference>
<organism evidence="2">
    <name type="scientific">uncultured Bacteroidota bacterium</name>
    <dbReference type="NCBI Taxonomy" id="152509"/>
    <lineage>
        <taxon>Bacteria</taxon>
        <taxon>Pseudomonadati</taxon>
        <taxon>Bacteroidota</taxon>
        <taxon>environmental samples</taxon>
    </lineage>
</organism>
<evidence type="ECO:0000259" key="1">
    <source>
        <dbReference type="Pfam" id="PF12697"/>
    </source>
</evidence>
<accession>H5SIL2</accession>
<name>H5SIL2_9BACT</name>
<dbReference type="PANTHER" id="PTHR43798:SF33">
    <property type="entry name" value="HYDROLASE, PUTATIVE (AFU_ORTHOLOGUE AFUA_2G14860)-RELATED"/>
    <property type="match status" value="1"/>
</dbReference>
<proteinExistence type="predicted"/>
<dbReference type="GO" id="GO:0016020">
    <property type="term" value="C:membrane"/>
    <property type="evidence" value="ECO:0007669"/>
    <property type="project" value="TreeGrafter"/>
</dbReference>
<dbReference type="EMBL" id="AP011735">
    <property type="protein sequence ID" value="BAL55998.1"/>
    <property type="molecule type" value="Genomic_DNA"/>
</dbReference>
<dbReference type="InterPro" id="IPR029058">
    <property type="entry name" value="AB_hydrolase_fold"/>
</dbReference>
<dbReference type="PANTHER" id="PTHR43798">
    <property type="entry name" value="MONOACYLGLYCEROL LIPASE"/>
    <property type="match status" value="1"/>
</dbReference>
<dbReference type="InterPro" id="IPR000073">
    <property type="entry name" value="AB_hydrolase_1"/>
</dbReference>
<reference evidence="2" key="1">
    <citation type="journal article" date="2005" name="Environ. Microbiol.">
        <title>Genetic and functional properties of uncultivated thermophilic crenarchaeotes from a subsurface gold mine as revealed by analysis of genome fragments.</title>
        <authorList>
            <person name="Nunoura T."/>
            <person name="Hirayama H."/>
            <person name="Takami H."/>
            <person name="Oida H."/>
            <person name="Nishi S."/>
            <person name="Shimamura S."/>
            <person name="Suzuki Y."/>
            <person name="Inagaki F."/>
            <person name="Takai K."/>
            <person name="Nealson K.H."/>
            <person name="Horikoshi K."/>
        </authorList>
    </citation>
    <scope>NUCLEOTIDE SEQUENCE</scope>
</reference>
<feature type="domain" description="AB hydrolase-1" evidence="1">
    <location>
        <begin position="14"/>
        <end position="239"/>
    </location>
</feature>